<dbReference type="KEGG" id="lxl:KDY119_00470"/>
<dbReference type="GO" id="GO:0003973">
    <property type="term" value="F:(S)-2-hydroxy-acid oxidase activity"/>
    <property type="evidence" value="ECO:0007669"/>
    <property type="project" value="UniProtKB-EC"/>
</dbReference>
<dbReference type="AlphaFoldDB" id="A0A5P9Q6E9"/>
<evidence type="ECO:0000256" key="2">
    <source>
        <dbReference type="ARBA" id="ARBA00005466"/>
    </source>
</evidence>
<comment type="similarity">
    <text evidence="2">Belongs to the oxygen-dependent FAD-linked oxidoreductase family.</text>
</comment>
<organism evidence="7 8">
    <name type="scientific">Luteimicrobium xylanilyticum</name>
    <dbReference type="NCBI Taxonomy" id="1133546"/>
    <lineage>
        <taxon>Bacteria</taxon>
        <taxon>Bacillati</taxon>
        <taxon>Actinomycetota</taxon>
        <taxon>Actinomycetes</taxon>
        <taxon>Micrococcales</taxon>
        <taxon>Luteimicrobium</taxon>
    </lineage>
</organism>
<dbReference type="PROSITE" id="PS51387">
    <property type="entry name" value="FAD_PCMH"/>
    <property type="match status" value="1"/>
</dbReference>
<name>A0A5P9Q6E9_9MICO</name>
<reference evidence="7 8" key="1">
    <citation type="submission" date="2019-10" db="EMBL/GenBank/DDBJ databases">
        <title>Genome sequence of Luteimicrobium xylanilyticum HY-24.</title>
        <authorList>
            <person name="Kim D.Y."/>
            <person name="Park H.-Y."/>
        </authorList>
    </citation>
    <scope>NUCLEOTIDE SEQUENCE [LARGE SCALE GENOMIC DNA]</scope>
    <source>
        <strain evidence="7 8">HY-24</strain>
    </source>
</reference>
<dbReference type="GO" id="GO:0071949">
    <property type="term" value="F:FAD binding"/>
    <property type="evidence" value="ECO:0007669"/>
    <property type="project" value="InterPro"/>
</dbReference>
<keyword evidence="8" id="KW-1185">Reference proteome</keyword>
<comment type="cofactor">
    <cofactor evidence="1">
        <name>FAD</name>
        <dbReference type="ChEBI" id="CHEBI:57692"/>
    </cofactor>
</comment>
<dbReference type="InterPro" id="IPR016166">
    <property type="entry name" value="FAD-bd_PCMH"/>
</dbReference>
<dbReference type="Gene3D" id="3.30.43.10">
    <property type="entry name" value="Uridine Diphospho-n-acetylenolpyruvylglucosamine Reductase, domain 2"/>
    <property type="match status" value="1"/>
</dbReference>
<evidence type="ECO:0000313" key="8">
    <source>
        <dbReference type="Proteomes" id="UP000326702"/>
    </source>
</evidence>
<protein>
    <submittedName>
        <fullName evidence="7">(S)-2-hydroxy-acid oxidase</fullName>
        <ecNumber evidence="7">1.1.3.15</ecNumber>
    </submittedName>
</protein>
<evidence type="ECO:0000259" key="6">
    <source>
        <dbReference type="PROSITE" id="PS51387"/>
    </source>
</evidence>
<dbReference type="PANTHER" id="PTHR42973:SF39">
    <property type="entry name" value="FAD-BINDING PCMH-TYPE DOMAIN-CONTAINING PROTEIN"/>
    <property type="match status" value="1"/>
</dbReference>
<dbReference type="InterPro" id="IPR050416">
    <property type="entry name" value="FAD-linked_Oxidoreductase"/>
</dbReference>
<evidence type="ECO:0000313" key="7">
    <source>
        <dbReference type="EMBL" id="QFU96977.1"/>
    </source>
</evidence>
<dbReference type="Pfam" id="PF08031">
    <property type="entry name" value="BBE"/>
    <property type="match status" value="1"/>
</dbReference>
<dbReference type="InterPro" id="IPR012951">
    <property type="entry name" value="BBE"/>
</dbReference>
<evidence type="ECO:0000256" key="5">
    <source>
        <dbReference type="ARBA" id="ARBA00023002"/>
    </source>
</evidence>
<gene>
    <name evidence="7" type="primary">glcD</name>
    <name evidence="7" type="ORF">KDY119_00470</name>
</gene>
<feature type="domain" description="FAD-binding PCMH-type" evidence="6">
    <location>
        <begin position="33"/>
        <end position="204"/>
    </location>
</feature>
<evidence type="ECO:0000256" key="3">
    <source>
        <dbReference type="ARBA" id="ARBA00022630"/>
    </source>
</evidence>
<evidence type="ECO:0000256" key="4">
    <source>
        <dbReference type="ARBA" id="ARBA00022827"/>
    </source>
</evidence>
<keyword evidence="3" id="KW-0285">Flavoprotein</keyword>
<dbReference type="InterPro" id="IPR036318">
    <property type="entry name" value="FAD-bd_PCMH-like_sf"/>
</dbReference>
<dbReference type="OrthoDB" id="9775082at2"/>
<dbReference type="Gene3D" id="3.40.462.20">
    <property type="match status" value="1"/>
</dbReference>
<dbReference type="Gene3D" id="3.30.465.10">
    <property type="match status" value="1"/>
</dbReference>
<dbReference type="EC" id="1.1.3.15" evidence="7"/>
<dbReference type="InterPro" id="IPR016167">
    <property type="entry name" value="FAD-bd_PCMH_sub1"/>
</dbReference>
<dbReference type="RefSeq" id="WP_036954680.1">
    <property type="nucleotide sequence ID" value="NZ_BAABIH010000013.1"/>
</dbReference>
<dbReference type="EMBL" id="CP045529">
    <property type="protein sequence ID" value="QFU96977.1"/>
    <property type="molecule type" value="Genomic_DNA"/>
</dbReference>
<keyword evidence="4" id="KW-0274">FAD</keyword>
<dbReference type="PANTHER" id="PTHR42973">
    <property type="entry name" value="BINDING OXIDOREDUCTASE, PUTATIVE (AFU_ORTHOLOGUE AFUA_1G17690)-RELATED"/>
    <property type="match status" value="1"/>
</dbReference>
<dbReference type="SUPFAM" id="SSF56176">
    <property type="entry name" value="FAD-binding/transporter-associated domain-like"/>
    <property type="match status" value="1"/>
</dbReference>
<keyword evidence="5 7" id="KW-0560">Oxidoreductase</keyword>
<sequence>MDLPLESFARDFPGVVAGPATADYETGRRALLALGSPAAVLRPRGAEGVRAALRLASDAGVPLSVRGGGHGFAGFCTNDGGVVLDLADLGGVEVVDGERYTVRVGGGATWGAVADALASSGSAISSGDTRSVGVGGLTLGGGIGWKVRNRGLALDNLVAAEVVTADGRVLRASESEHPDLFWALRGGGGNFGVVTAFEFRAHPTTEVFHGTIRFPAAEAHDVLHGWAEHLRVAPLELTSTVELANPFEGGPDAPVAVGVVFDGDDVRLASEAIDPLRALGTVLADDVALVPFGEVLVDGALPPLGVRFVSRNAFVDRSGVDEAVRVLADAATSPGAPAVSVRSVGGAVSRVADDATAYAHRSAELMVATTVGGPPPMVEAAVPGLDSLWARLAPHVGGSYANFLTGAAEGDVAAVYPAATYERLAEVKRRYDPDNLFARNHNVRPSAMSVAAP</sequence>
<dbReference type="InterPro" id="IPR006094">
    <property type="entry name" value="Oxid_FAD_bind_N"/>
</dbReference>
<dbReference type="InterPro" id="IPR016164">
    <property type="entry name" value="FAD-linked_Oxase-like_C"/>
</dbReference>
<evidence type="ECO:0000256" key="1">
    <source>
        <dbReference type="ARBA" id="ARBA00001974"/>
    </source>
</evidence>
<dbReference type="InterPro" id="IPR016169">
    <property type="entry name" value="FAD-bd_PCMH_sub2"/>
</dbReference>
<accession>A0A5P9Q6E9</accession>
<dbReference type="Proteomes" id="UP000326702">
    <property type="component" value="Chromosome"/>
</dbReference>
<dbReference type="SUPFAM" id="SSF55103">
    <property type="entry name" value="FAD-linked oxidases, C-terminal domain"/>
    <property type="match status" value="1"/>
</dbReference>
<proteinExistence type="inferred from homology"/>
<dbReference type="Pfam" id="PF01565">
    <property type="entry name" value="FAD_binding_4"/>
    <property type="match status" value="1"/>
</dbReference>